<evidence type="ECO:0000256" key="1">
    <source>
        <dbReference type="SAM" id="MobiDB-lite"/>
    </source>
</evidence>
<dbReference type="Proteomes" id="UP000008743">
    <property type="component" value="Unassembled WGS sequence"/>
</dbReference>
<dbReference type="InParanoid" id="A0A0D2WH23"/>
<evidence type="ECO:0000313" key="2">
    <source>
        <dbReference type="EMBL" id="KJE88830.1"/>
    </source>
</evidence>
<feature type="region of interest" description="Disordered" evidence="1">
    <location>
        <begin position="140"/>
        <end position="164"/>
    </location>
</feature>
<sequence length="706" mass="77328">MPSEADQQQQQRPSRQSSSEPARLPPSELSRSSGSSRNGSPQLKKMSTPPITSYFEPRASVVRNIASPRQALSDAATSTVKRESHSTLEIGATTAAGAAPAGGSGGISSSNRHSQTSSLAQLSASSGWSSLSSVTSAITASARHVGNDEEEEEDPVARYRHRDRIDSSDDDTVFLSPVKLGSTLSHARSPIQVRSILAPTFRSVPTVPVTETQTTITIIDSFSESSSSRIPFPPLLLADEVLPQAQQRHAPFDNNVVAQADSVSSTDLNTQHHLYATLESIADGLSWDSKEKEKEAPVDPSGARTFLNAVDTLLQFQVVLPWSSYYTLIEMLFEIPPMFDDISCRIFSALSRLTLQLTTPRGCEQVWQTEQHRDPPHRTPSFQEKNKGVRRALFPHVAVLTKMLQRLKSDHAAPSLNPSDPKHSSKCPGSALFLQFVVSTLHRDASIRSNPQDKSLLHLCLTECNPAERQTLVEEFDAAIFGVCRCQCRPCAQLLMQLLQQVRVVSENTFKQTLERVAKTMASKPGAVAFKEMIEASNVQLAMEIVDAVVRPVFRLEMALNPLLSMPISLDKLLRFYLKIKPLSINPSDSLALEKERMIYLTCLSAAIRALVASPTCSLLTPQGIHKEGKNESLAHFLCADERAPLPLHLSKTWAMGAEHPGALTVIRLAQSFRHVTAYLPPPSPATPKALRRHTSSSLNDVIVID</sequence>
<organism evidence="2 3">
    <name type="scientific">Capsaspora owczarzaki (strain ATCC 30864)</name>
    <dbReference type="NCBI Taxonomy" id="595528"/>
    <lineage>
        <taxon>Eukaryota</taxon>
        <taxon>Filasterea</taxon>
        <taxon>Capsaspora</taxon>
    </lineage>
</organism>
<accession>A0A0D2WH23</accession>
<keyword evidence="3" id="KW-1185">Reference proteome</keyword>
<evidence type="ECO:0000313" key="3">
    <source>
        <dbReference type="Proteomes" id="UP000008743"/>
    </source>
</evidence>
<gene>
    <name evidence="2" type="ORF">CAOG_008404</name>
</gene>
<feature type="compositionally biased region" description="Low complexity" evidence="1">
    <location>
        <begin position="90"/>
        <end position="99"/>
    </location>
</feature>
<feature type="region of interest" description="Disordered" evidence="1">
    <location>
        <begin position="1"/>
        <end position="114"/>
    </location>
</feature>
<name>A0A0D2WH23_CAPO3</name>
<dbReference type="RefSeq" id="XP_011269975.1">
    <property type="nucleotide sequence ID" value="XM_011271673.1"/>
</dbReference>
<protein>
    <submittedName>
        <fullName evidence="2">Uncharacterized protein</fullName>
    </submittedName>
</protein>
<reference evidence="3" key="1">
    <citation type="submission" date="2011-02" db="EMBL/GenBank/DDBJ databases">
        <title>The Genome Sequence of Capsaspora owczarzaki ATCC 30864.</title>
        <authorList>
            <person name="Russ C."/>
            <person name="Cuomo C."/>
            <person name="Burger G."/>
            <person name="Gray M.W."/>
            <person name="Holland P.W.H."/>
            <person name="King N."/>
            <person name="Lang F.B.F."/>
            <person name="Roger A.J."/>
            <person name="Ruiz-Trillo I."/>
            <person name="Young S.K."/>
            <person name="Zeng Q."/>
            <person name="Gargeya S."/>
            <person name="Alvarado L."/>
            <person name="Berlin A."/>
            <person name="Chapman S.B."/>
            <person name="Chen Z."/>
            <person name="Freedman E."/>
            <person name="Gellesch M."/>
            <person name="Goldberg J."/>
            <person name="Griggs A."/>
            <person name="Gujja S."/>
            <person name="Heilman E."/>
            <person name="Heiman D."/>
            <person name="Howarth C."/>
            <person name="Mehta T."/>
            <person name="Neiman D."/>
            <person name="Pearson M."/>
            <person name="Roberts A."/>
            <person name="Saif S."/>
            <person name="Shea T."/>
            <person name="Shenoy N."/>
            <person name="Sisk P."/>
            <person name="Stolte C."/>
            <person name="Sykes S."/>
            <person name="White J."/>
            <person name="Yandava C."/>
            <person name="Haas B."/>
            <person name="Nusbaum C."/>
            <person name="Birren B."/>
        </authorList>
    </citation>
    <scope>NUCLEOTIDE SEQUENCE</scope>
    <source>
        <strain evidence="3">ATCC 30864</strain>
    </source>
</reference>
<proteinExistence type="predicted"/>
<feature type="compositionally biased region" description="Low complexity" evidence="1">
    <location>
        <begin position="1"/>
        <end position="41"/>
    </location>
</feature>
<dbReference type="EMBL" id="KE346360">
    <property type="protein sequence ID" value="KJE88830.1"/>
    <property type="molecule type" value="Genomic_DNA"/>
</dbReference>
<dbReference type="AlphaFoldDB" id="A0A0D2WH23"/>